<evidence type="ECO:0000256" key="1">
    <source>
        <dbReference type="ARBA" id="ARBA00004123"/>
    </source>
</evidence>
<feature type="compositionally biased region" description="Basic and acidic residues" evidence="3">
    <location>
        <begin position="115"/>
        <end position="126"/>
    </location>
</feature>
<dbReference type="Pfam" id="PF07808">
    <property type="entry name" value="RED_N"/>
    <property type="match status" value="1"/>
</dbReference>
<dbReference type="InterPro" id="IPR039896">
    <property type="entry name" value="Red-like"/>
</dbReference>
<feature type="domain" description="RED-like N-terminal" evidence="4">
    <location>
        <begin position="92"/>
        <end position="150"/>
    </location>
</feature>
<feature type="region of interest" description="Disordered" evidence="3">
    <location>
        <begin position="1"/>
        <end position="97"/>
    </location>
</feature>
<protein>
    <recommendedName>
        <fullName evidence="4">RED-like N-terminal domain-containing protein</fullName>
    </recommendedName>
</protein>
<evidence type="ECO:0000259" key="4">
    <source>
        <dbReference type="Pfam" id="PF07808"/>
    </source>
</evidence>
<dbReference type="PANTHER" id="PTHR12765">
    <property type="entry name" value="RED PROTEIN IK FACTOR CYTOKINE IK"/>
    <property type="match status" value="1"/>
</dbReference>
<feature type="compositionally biased region" description="Basic and acidic residues" evidence="3">
    <location>
        <begin position="69"/>
        <end position="81"/>
    </location>
</feature>
<keyword evidence="2" id="KW-0539">Nucleus</keyword>
<dbReference type="OrthoDB" id="3366823at2759"/>
<dbReference type="InterPro" id="IPR012916">
    <property type="entry name" value="RED_N"/>
</dbReference>
<feature type="compositionally biased region" description="Basic and acidic residues" evidence="3">
    <location>
        <begin position="191"/>
        <end position="208"/>
    </location>
</feature>
<evidence type="ECO:0000313" key="6">
    <source>
        <dbReference type="Proteomes" id="UP000799421"/>
    </source>
</evidence>
<feature type="compositionally biased region" description="Basic and acidic residues" evidence="3">
    <location>
        <begin position="277"/>
        <end position="291"/>
    </location>
</feature>
<feature type="region of interest" description="Disordered" evidence="3">
    <location>
        <begin position="175"/>
        <end position="435"/>
    </location>
</feature>
<feature type="compositionally biased region" description="Polar residues" evidence="3">
    <location>
        <begin position="261"/>
        <end position="274"/>
    </location>
</feature>
<evidence type="ECO:0000256" key="3">
    <source>
        <dbReference type="SAM" id="MobiDB-lite"/>
    </source>
</evidence>
<keyword evidence="6" id="KW-1185">Reference proteome</keyword>
<feature type="region of interest" description="Disordered" evidence="3">
    <location>
        <begin position="115"/>
        <end position="161"/>
    </location>
</feature>
<sequence length="435" mass="48262">MDNDGFRRLFTETQDQIGGGGGPKNRGFLGRATKMNQATEAFAPRSVQPKRSVQTKAAQPKGTKLAKGYTDRAAARQRETSPEPEAGEEVEGGSLATTHLVKGLDWKLLERVKRGEDVYSNTKDDEVSKDDELDAELDALAEKEVERAPTSGKPQGKRTRDEILAELKASRQGELNEKWRKVTGRNPPVQVDKKGREVRYVTMKDGRVKKVVRKVKPQADSVMDDMSKAEEGDRGTSLGEEPPGEAVQADAKGGDEDPMQTHPTTNDKGSSNPNAKIVDKDGSAEPPSPDKVDDDDDDDDDEDIFTDKGRDYNPLSSPSSPANSEGGRAVKVPNPKELFSEPKPSERAPKANLPKNIFPDRKAENKPPLPIPIPLPVPRPSNPEREQEDDTLKRRQEKLQQHLRESERDNIDVYGEDHVSKSEGESSKRRKRRRK</sequence>
<evidence type="ECO:0000313" key="5">
    <source>
        <dbReference type="EMBL" id="KAF2858848.1"/>
    </source>
</evidence>
<feature type="compositionally biased region" description="Basic and acidic residues" evidence="3">
    <location>
        <begin position="225"/>
        <end position="234"/>
    </location>
</feature>
<organism evidence="5 6">
    <name type="scientific">Piedraia hortae CBS 480.64</name>
    <dbReference type="NCBI Taxonomy" id="1314780"/>
    <lineage>
        <taxon>Eukaryota</taxon>
        <taxon>Fungi</taxon>
        <taxon>Dikarya</taxon>
        <taxon>Ascomycota</taxon>
        <taxon>Pezizomycotina</taxon>
        <taxon>Dothideomycetes</taxon>
        <taxon>Dothideomycetidae</taxon>
        <taxon>Capnodiales</taxon>
        <taxon>Piedraiaceae</taxon>
        <taxon>Piedraia</taxon>
    </lineage>
</organism>
<dbReference type="Proteomes" id="UP000799421">
    <property type="component" value="Unassembled WGS sequence"/>
</dbReference>
<comment type="subcellular location">
    <subcellularLocation>
        <location evidence="1">Nucleus</location>
    </subcellularLocation>
</comment>
<feature type="compositionally biased region" description="Basic and acidic residues" evidence="3">
    <location>
        <begin position="1"/>
        <end position="10"/>
    </location>
</feature>
<feature type="compositionally biased region" description="Basic and acidic residues" evidence="3">
    <location>
        <begin position="382"/>
        <end position="427"/>
    </location>
</feature>
<dbReference type="AlphaFoldDB" id="A0A6A7BWI5"/>
<feature type="compositionally biased region" description="Basic and acidic residues" evidence="3">
    <location>
        <begin position="338"/>
        <end position="349"/>
    </location>
</feature>
<accession>A0A6A7BWI5</accession>
<dbReference type="GO" id="GO:0005634">
    <property type="term" value="C:nucleus"/>
    <property type="evidence" value="ECO:0007669"/>
    <property type="project" value="UniProtKB-SubCell"/>
</dbReference>
<gene>
    <name evidence="5" type="ORF">K470DRAFT_272121</name>
</gene>
<proteinExistence type="predicted"/>
<feature type="compositionally biased region" description="Acidic residues" evidence="3">
    <location>
        <begin position="292"/>
        <end position="304"/>
    </location>
</feature>
<feature type="compositionally biased region" description="Pro residues" evidence="3">
    <location>
        <begin position="367"/>
        <end position="381"/>
    </location>
</feature>
<name>A0A6A7BWI5_9PEZI</name>
<feature type="compositionally biased region" description="Acidic residues" evidence="3">
    <location>
        <begin position="127"/>
        <end position="139"/>
    </location>
</feature>
<reference evidence="5" key="1">
    <citation type="journal article" date="2020" name="Stud. Mycol.">
        <title>101 Dothideomycetes genomes: a test case for predicting lifestyles and emergence of pathogens.</title>
        <authorList>
            <person name="Haridas S."/>
            <person name="Albert R."/>
            <person name="Binder M."/>
            <person name="Bloem J."/>
            <person name="Labutti K."/>
            <person name="Salamov A."/>
            <person name="Andreopoulos B."/>
            <person name="Baker S."/>
            <person name="Barry K."/>
            <person name="Bills G."/>
            <person name="Bluhm B."/>
            <person name="Cannon C."/>
            <person name="Castanera R."/>
            <person name="Culley D."/>
            <person name="Daum C."/>
            <person name="Ezra D."/>
            <person name="Gonzalez J."/>
            <person name="Henrissat B."/>
            <person name="Kuo A."/>
            <person name="Liang C."/>
            <person name="Lipzen A."/>
            <person name="Lutzoni F."/>
            <person name="Magnuson J."/>
            <person name="Mondo S."/>
            <person name="Nolan M."/>
            <person name="Ohm R."/>
            <person name="Pangilinan J."/>
            <person name="Park H.-J."/>
            <person name="Ramirez L."/>
            <person name="Alfaro M."/>
            <person name="Sun H."/>
            <person name="Tritt A."/>
            <person name="Yoshinaga Y."/>
            <person name="Zwiers L.-H."/>
            <person name="Turgeon B."/>
            <person name="Goodwin S."/>
            <person name="Spatafora J."/>
            <person name="Crous P."/>
            <person name="Grigoriev I."/>
        </authorList>
    </citation>
    <scope>NUCLEOTIDE SEQUENCE</scope>
    <source>
        <strain evidence="5">CBS 480.64</strain>
    </source>
</reference>
<evidence type="ECO:0000256" key="2">
    <source>
        <dbReference type="ARBA" id="ARBA00023242"/>
    </source>
</evidence>
<dbReference type="EMBL" id="MU006002">
    <property type="protein sequence ID" value="KAF2858848.1"/>
    <property type="molecule type" value="Genomic_DNA"/>
</dbReference>